<evidence type="ECO:0000313" key="2">
    <source>
        <dbReference type="EMBL" id="RRB18325.1"/>
    </source>
</evidence>
<dbReference type="Proteomes" id="UP000274271">
    <property type="component" value="Unassembled WGS sequence"/>
</dbReference>
<keyword evidence="1" id="KW-0732">Signal</keyword>
<evidence type="ECO:0000256" key="1">
    <source>
        <dbReference type="SAM" id="SignalP"/>
    </source>
</evidence>
<comment type="caution">
    <text evidence="2">The sequence shown here is derived from an EMBL/GenBank/DDBJ whole genome shotgun (WGS) entry which is preliminary data.</text>
</comment>
<organism evidence="2 3">
    <name type="scientific">Larkinella knui</name>
    <dbReference type="NCBI Taxonomy" id="2025310"/>
    <lineage>
        <taxon>Bacteria</taxon>
        <taxon>Pseudomonadati</taxon>
        <taxon>Bacteroidota</taxon>
        <taxon>Cytophagia</taxon>
        <taxon>Cytophagales</taxon>
        <taxon>Spirosomataceae</taxon>
        <taxon>Larkinella</taxon>
    </lineage>
</organism>
<dbReference type="OrthoDB" id="1179481at2"/>
<keyword evidence="3" id="KW-1185">Reference proteome</keyword>
<feature type="signal peptide" evidence="1">
    <location>
        <begin position="1"/>
        <end position="20"/>
    </location>
</feature>
<sequence>MLKTLRIGLIILAASGLCMAQSRSTYPLTYQNRQISVGKGGGFTGASTAYYLLENGNLYAKSTADSLFTHLGKKSAAVTRRLFNELEKTCQIKTTRFDQPGNVYQYVSWKKNQQEFKVTWGNQRQPPPARFVKFYKSFMAQIPATKRAD</sequence>
<dbReference type="RefSeq" id="WP_124905812.1">
    <property type="nucleotide sequence ID" value="NZ_RQJP01000001.1"/>
</dbReference>
<name>A0A3P1CYB5_9BACT</name>
<accession>A0A3P1CYB5</accession>
<gene>
    <name evidence="2" type="ORF">EHT87_08660</name>
</gene>
<dbReference type="AlphaFoldDB" id="A0A3P1CYB5"/>
<evidence type="ECO:0000313" key="3">
    <source>
        <dbReference type="Proteomes" id="UP000274271"/>
    </source>
</evidence>
<feature type="chain" id="PRO_5018203781" evidence="1">
    <location>
        <begin position="21"/>
        <end position="149"/>
    </location>
</feature>
<protein>
    <submittedName>
        <fullName evidence="2">FAD-binding oxidoreductase</fullName>
    </submittedName>
</protein>
<dbReference type="EMBL" id="RQJP01000001">
    <property type="protein sequence ID" value="RRB18325.1"/>
    <property type="molecule type" value="Genomic_DNA"/>
</dbReference>
<reference evidence="2 3" key="1">
    <citation type="submission" date="2018-11" db="EMBL/GenBank/DDBJ databases">
        <authorList>
            <person name="Zhou Z."/>
            <person name="Wang G."/>
        </authorList>
    </citation>
    <scope>NUCLEOTIDE SEQUENCE [LARGE SCALE GENOMIC DNA]</scope>
    <source>
        <strain evidence="2 3">KCTC42998</strain>
    </source>
</reference>
<proteinExistence type="predicted"/>